<comment type="function">
    <text evidence="1 12">Catalyzes the sequential NAD-dependent oxidations of L-histidinol to L-histidinaldehyde and then to L-histidine.</text>
</comment>
<evidence type="ECO:0000256" key="13">
    <source>
        <dbReference type="PIRNR" id="PIRNR000099"/>
    </source>
</evidence>
<feature type="binding site" evidence="12 17">
    <location>
        <position position="415"/>
    </location>
    <ligand>
        <name>Zn(2+)</name>
        <dbReference type="ChEBI" id="CHEBI:29105"/>
    </ligand>
</feature>
<sequence length="439" mass="47850">MQTYINPPLSEWKNLIQRPVQKTEDLQNIVLTVFEDIKNEKDKALIDYTKKFDKADLTNIRVTADEIETAIASVSEELKQAIQIAASNIEKFHASQKESKNIIETTEGVNCWREARPIENIGIYIPGGSAPLFSTVLMLGIPARLAGCKSITLCTPPDKNGNINPAILYTAYLIGIKNIYKVGGIQAIGAMTFGTETIEKADKIFGPGNQYVTAAKQVAQNFGVAIDMPAGPSEVLIIADTTSNPEFVAADLLSQAEHGSDSQVILLTTDENILQQTLSQIENQLTQLPRKSIASQALLQSRGAVLNSIEECIAFSNLYAPEHLILAMESAENYTDSITSAGSVFLGNFSCESAGDYASGTNHTLPTNGYARNYSGVSLDSFVKKITFQKVTEKGIQNIGPSIEKMAEAEELFAHKNAVSVRLKSFNSQNNTIIKDEKF</sequence>
<dbReference type="Gene3D" id="1.20.5.1300">
    <property type="match status" value="1"/>
</dbReference>
<organism evidence="19 20">
    <name type="scientific">Elizabethkingia occulta</name>
    <dbReference type="NCBI Taxonomy" id="1867263"/>
    <lineage>
        <taxon>Bacteria</taxon>
        <taxon>Pseudomonadati</taxon>
        <taxon>Bacteroidota</taxon>
        <taxon>Flavobacteriia</taxon>
        <taxon>Flavobacteriales</taxon>
        <taxon>Weeksellaceae</taxon>
        <taxon>Elizabethkingia</taxon>
    </lineage>
</organism>
<dbReference type="Proteomes" id="UP000190813">
    <property type="component" value="Unassembled WGS sequence"/>
</dbReference>
<dbReference type="GO" id="GO:0008270">
    <property type="term" value="F:zinc ion binding"/>
    <property type="evidence" value="ECO:0007669"/>
    <property type="project" value="UniProtKB-UniRule"/>
</dbReference>
<feature type="binding site" evidence="12 16">
    <location>
        <position position="356"/>
    </location>
    <ligand>
        <name>substrate</name>
    </ligand>
</feature>
<keyword evidence="7 12" id="KW-0862">Zinc</keyword>
<feature type="binding site" evidence="12 16">
    <location>
        <position position="233"/>
    </location>
    <ligand>
        <name>substrate</name>
    </ligand>
</feature>
<keyword evidence="9 12" id="KW-0520">NAD</keyword>
<dbReference type="SUPFAM" id="SSF53720">
    <property type="entry name" value="ALDH-like"/>
    <property type="match status" value="1"/>
</dbReference>
<feature type="active site" description="Proton acceptor" evidence="12 14">
    <location>
        <position position="322"/>
    </location>
</feature>
<dbReference type="HAMAP" id="MF_01024">
    <property type="entry name" value="HisD"/>
    <property type="match status" value="1"/>
</dbReference>
<feature type="binding site" evidence="12 16">
    <location>
        <position position="255"/>
    </location>
    <ligand>
        <name>substrate</name>
    </ligand>
</feature>
<evidence type="ECO:0000256" key="6">
    <source>
        <dbReference type="ARBA" id="ARBA00022723"/>
    </source>
</evidence>
<feature type="binding site" evidence="12 17">
    <location>
        <position position="255"/>
    </location>
    <ligand>
        <name>Zn(2+)</name>
        <dbReference type="ChEBI" id="CHEBI:29105"/>
    </ligand>
</feature>
<feature type="binding site" evidence="12 16">
    <location>
        <position position="415"/>
    </location>
    <ligand>
        <name>substrate</name>
    </ligand>
</feature>
<evidence type="ECO:0000256" key="15">
    <source>
        <dbReference type="PIRSR" id="PIRSR000099-2"/>
    </source>
</evidence>
<keyword evidence="10 12" id="KW-0368">Histidine biosynthesis</keyword>
<dbReference type="UniPathway" id="UPA00031">
    <property type="reaction ID" value="UER00014"/>
</dbReference>
<evidence type="ECO:0000313" key="20">
    <source>
        <dbReference type="Proteomes" id="UP000190813"/>
    </source>
</evidence>
<proteinExistence type="inferred from homology"/>
<dbReference type="InterPro" id="IPR001692">
    <property type="entry name" value="Histidinol_DH_CS"/>
</dbReference>
<keyword evidence="20" id="KW-1185">Reference proteome</keyword>
<comment type="similarity">
    <text evidence="3 12 13 18">Belongs to the histidinol dehydrogenase family.</text>
</comment>
<evidence type="ECO:0000256" key="7">
    <source>
        <dbReference type="ARBA" id="ARBA00022833"/>
    </source>
</evidence>
<keyword evidence="5 12" id="KW-0028">Amino-acid biosynthesis</keyword>
<dbReference type="EMBL" id="MAHX01000002">
    <property type="protein sequence ID" value="OPC69786.1"/>
    <property type="molecule type" value="Genomic_DNA"/>
</dbReference>
<dbReference type="Pfam" id="PF00815">
    <property type="entry name" value="Histidinol_dh"/>
    <property type="match status" value="1"/>
</dbReference>
<dbReference type="GO" id="GO:0004399">
    <property type="term" value="F:histidinol dehydrogenase activity"/>
    <property type="evidence" value="ECO:0007669"/>
    <property type="project" value="UniProtKB-UniRule"/>
</dbReference>
<dbReference type="AlphaFoldDB" id="A0A1T3MZ29"/>
<keyword evidence="6 12" id="KW-0479">Metal-binding</keyword>
<evidence type="ECO:0000256" key="1">
    <source>
        <dbReference type="ARBA" id="ARBA00003850"/>
    </source>
</evidence>
<dbReference type="PANTHER" id="PTHR21256:SF2">
    <property type="entry name" value="HISTIDINE BIOSYNTHESIS TRIFUNCTIONAL PROTEIN"/>
    <property type="match status" value="1"/>
</dbReference>
<comment type="cofactor">
    <cofactor evidence="12 17">
        <name>Zn(2+)</name>
        <dbReference type="ChEBI" id="CHEBI:29105"/>
    </cofactor>
    <text evidence="12 17">Binds 1 zinc ion per subunit.</text>
</comment>
<dbReference type="FunFam" id="1.20.5.1300:FF:000002">
    <property type="entry name" value="Histidinol dehydrogenase, chloroplastic"/>
    <property type="match status" value="1"/>
</dbReference>
<dbReference type="GO" id="GO:0000105">
    <property type="term" value="P:L-histidine biosynthetic process"/>
    <property type="evidence" value="ECO:0007669"/>
    <property type="project" value="UniProtKB-UniRule"/>
</dbReference>
<dbReference type="NCBIfam" id="TIGR00069">
    <property type="entry name" value="hisD"/>
    <property type="match status" value="1"/>
</dbReference>
<dbReference type="InterPro" id="IPR012131">
    <property type="entry name" value="Hstdl_DH"/>
</dbReference>
<evidence type="ECO:0000256" key="12">
    <source>
        <dbReference type="HAMAP-Rule" id="MF_01024"/>
    </source>
</evidence>
<accession>A0A1T3MZ29</accession>
<dbReference type="RefSeq" id="WP_078770483.1">
    <property type="nucleotide sequence ID" value="NZ_CBCSBR010000012.1"/>
</dbReference>
<evidence type="ECO:0000256" key="14">
    <source>
        <dbReference type="PIRSR" id="PIRSR000099-1"/>
    </source>
</evidence>
<feature type="binding site" evidence="12 15">
    <location>
        <position position="186"/>
    </location>
    <ligand>
        <name>NAD(+)</name>
        <dbReference type="ChEBI" id="CHEBI:57540"/>
    </ligand>
</feature>
<evidence type="ECO:0000256" key="16">
    <source>
        <dbReference type="PIRSR" id="PIRSR000099-3"/>
    </source>
</evidence>
<feature type="binding site" evidence="12 15">
    <location>
        <position position="124"/>
    </location>
    <ligand>
        <name>NAD(+)</name>
        <dbReference type="ChEBI" id="CHEBI:57540"/>
    </ligand>
</feature>
<reference evidence="19 20" key="1">
    <citation type="submission" date="2016-06" db="EMBL/GenBank/DDBJ databases">
        <title>Revisiting the taxonomy of the Elizabethkingia Genus based on Whole-Genome Sequencing, Optical Mapping, and MALDI-TOF.</title>
        <authorList>
            <person name="Nicholson A.C."/>
        </authorList>
    </citation>
    <scope>NUCLEOTIDE SEQUENCE [LARGE SCALE GENOMIC DNA]</scope>
    <source>
        <strain evidence="19 20">G4070</strain>
    </source>
</reference>
<evidence type="ECO:0000256" key="10">
    <source>
        <dbReference type="ARBA" id="ARBA00023102"/>
    </source>
</evidence>
<evidence type="ECO:0000313" key="19">
    <source>
        <dbReference type="EMBL" id="OPC69786.1"/>
    </source>
</evidence>
<evidence type="ECO:0000256" key="2">
    <source>
        <dbReference type="ARBA" id="ARBA00004940"/>
    </source>
</evidence>
<evidence type="ECO:0000256" key="5">
    <source>
        <dbReference type="ARBA" id="ARBA00022605"/>
    </source>
</evidence>
<dbReference type="PIRSF" id="PIRSF000099">
    <property type="entry name" value="Histidinol_dh"/>
    <property type="match status" value="1"/>
</dbReference>
<dbReference type="PRINTS" id="PR00083">
    <property type="entry name" value="HOLDHDRGNASE"/>
</dbReference>
<evidence type="ECO:0000256" key="3">
    <source>
        <dbReference type="ARBA" id="ARBA00010178"/>
    </source>
</evidence>
<dbReference type="PROSITE" id="PS00611">
    <property type="entry name" value="HISOL_DEHYDROGENASE"/>
    <property type="match status" value="1"/>
</dbReference>
<dbReference type="FunFam" id="3.40.50.1980:FF:000001">
    <property type="entry name" value="Histidinol dehydrogenase"/>
    <property type="match status" value="1"/>
</dbReference>
<dbReference type="EC" id="1.1.1.23" evidence="4 12"/>
<keyword evidence="8 12" id="KW-0560">Oxidoreductase</keyword>
<feature type="binding site" evidence="12 16">
    <location>
        <position position="323"/>
    </location>
    <ligand>
        <name>substrate</name>
    </ligand>
</feature>
<dbReference type="FunFam" id="3.40.50.1980:FF:000002">
    <property type="entry name" value="Histidinol dehydrogenase, chloroplastic"/>
    <property type="match status" value="1"/>
</dbReference>
<evidence type="ECO:0000256" key="9">
    <source>
        <dbReference type="ARBA" id="ARBA00023027"/>
    </source>
</evidence>
<dbReference type="CDD" id="cd06572">
    <property type="entry name" value="Histidinol_dh"/>
    <property type="match status" value="1"/>
</dbReference>
<feature type="binding site" evidence="12 17">
    <location>
        <position position="356"/>
    </location>
    <ligand>
        <name>Zn(2+)</name>
        <dbReference type="ChEBI" id="CHEBI:29105"/>
    </ligand>
</feature>
<feature type="binding site" evidence="12 16">
    <location>
        <position position="410"/>
    </location>
    <ligand>
        <name>substrate</name>
    </ligand>
</feature>
<feature type="binding site" evidence="12 17">
    <location>
        <position position="258"/>
    </location>
    <ligand>
        <name>Zn(2+)</name>
        <dbReference type="ChEBI" id="CHEBI:29105"/>
    </ligand>
</feature>
<feature type="active site" description="Proton acceptor" evidence="12 14">
    <location>
        <position position="323"/>
    </location>
</feature>
<name>A0A1T3MZ29_9FLAO</name>
<feature type="binding site" evidence="12 16">
    <location>
        <position position="258"/>
    </location>
    <ligand>
        <name>substrate</name>
    </ligand>
</feature>
<dbReference type="PANTHER" id="PTHR21256">
    <property type="entry name" value="HISTIDINOL DEHYDROGENASE HDH"/>
    <property type="match status" value="1"/>
</dbReference>
<evidence type="ECO:0000256" key="18">
    <source>
        <dbReference type="RuleBase" id="RU004175"/>
    </source>
</evidence>
<protein>
    <recommendedName>
        <fullName evidence="4 12">Histidinol dehydrogenase</fullName>
        <shortName evidence="12">HDH</shortName>
        <ecNumber evidence="4 12">1.1.1.23</ecNumber>
    </recommendedName>
</protein>
<comment type="pathway">
    <text evidence="2 12">Amino-acid biosynthesis; L-histidine biosynthesis; L-histidine from 5-phospho-alpha-D-ribose 1-diphosphate: step 9/9.</text>
</comment>
<dbReference type="GO" id="GO:0051287">
    <property type="term" value="F:NAD binding"/>
    <property type="evidence" value="ECO:0007669"/>
    <property type="project" value="InterPro"/>
</dbReference>
<evidence type="ECO:0000256" key="11">
    <source>
        <dbReference type="ARBA" id="ARBA00049489"/>
    </source>
</evidence>
<dbReference type="InterPro" id="IPR022695">
    <property type="entry name" value="Histidinol_DH_monofunct"/>
</dbReference>
<comment type="caution">
    <text evidence="19">The sequence shown here is derived from an EMBL/GenBank/DDBJ whole genome shotgun (WGS) entry which is preliminary data.</text>
</comment>
<dbReference type="Gene3D" id="3.40.50.1980">
    <property type="entry name" value="Nitrogenase molybdenum iron protein domain"/>
    <property type="match status" value="2"/>
</dbReference>
<dbReference type="GO" id="GO:0005829">
    <property type="term" value="C:cytosol"/>
    <property type="evidence" value="ECO:0007669"/>
    <property type="project" value="TreeGrafter"/>
</dbReference>
<evidence type="ECO:0000256" key="17">
    <source>
        <dbReference type="PIRSR" id="PIRSR000099-4"/>
    </source>
</evidence>
<evidence type="ECO:0000256" key="8">
    <source>
        <dbReference type="ARBA" id="ARBA00023002"/>
    </source>
</evidence>
<comment type="catalytic activity">
    <reaction evidence="11 12">
        <text>L-histidinol + 2 NAD(+) + H2O = L-histidine + 2 NADH + 3 H(+)</text>
        <dbReference type="Rhea" id="RHEA:20641"/>
        <dbReference type="ChEBI" id="CHEBI:15377"/>
        <dbReference type="ChEBI" id="CHEBI:15378"/>
        <dbReference type="ChEBI" id="CHEBI:57540"/>
        <dbReference type="ChEBI" id="CHEBI:57595"/>
        <dbReference type="ChEBI" id="CHEBI:57699"/>
        <dbReference type="ChEBI" id="CHEBI:57945"/>
        <dbReference type="EC" id="1.1.1.23"/>
    </reaction>
</comment>
<dbReference type="InterPro" id="IPR016161">
    <property type="entry name" value="Ald_DH/histidinol_DH"/>
</dbReference>
<feature type="binding site" evidence="12 15">
    <location>
        <position position="209"/>
    </location>
    <ligand>
        <name>NAD(+)</name>
        <dbReference type="ChEBI" id="CHEBI:57540"/>
    </ligand>
</feature>
<evidence type="ECO:0000256" key="4">
    <source>
        <dbReference type="ARBA" id="ARBA00012965"/>
    </source>
</evidence>
<gene>
    <name evidence="12" type="primary">hisD</name>
    <name evidence="19" type="ORF">BAZ10_18130</name>
</gene>